<name>G9PCJ0_HYPAI</name>
<evidence type="ECO:0000313" key="1">
    <source>
        <dbReference type="EMBL" id="EHK39564.1"/>
    </source>
</evidence>
<dbReference type="HOGENOM" id="CLU_093702_1_0_1"/>
<protein>
    <submittedName>
        <fullName evidence="1">Uncharacterized protein</fullName>
    </submittedName>
</protein>
<accession>G9PCJ0</accession>
<dbReference type="EMBL" id="ABDG02000029">
    <property type="protein sequence ID" value="EHK39564.1"/>
    <property type="molecule type" value="Genomic_DNA"/>
</dbReference>
<dbReference type="eggNOG" id="ENOG502SIAJ">
    <property type="taxonomic scope" value="Eukaryota"/>
</dbReference>
<dbReference type="Proteomes" id="UP000005426">
    <property type="component" value="Unassembled WGS sequence"/>
</dbReference>
<proteinExistence type="predicted"/>
<comment type="caution">
    <text evidence="1">The sequence shown here is derived from an EMBL/GenBank/DDBJ whole genome shotgun (WGS) entry which is preliminary data.</text>
</comment>
<dbReference type="STRING" id="452589.G9PCJ0"/>
<keyword evidence="2" id="KW-1185">Reference proteome</keyword>
<sequence length="128" mass="14030">MLTEQRLGIVYRVVNMLVYFEPMAMCDLPSDLILAPLPAKKQLWEAGDEFVWKAAGQRGMGDKGAFGLATHGGLVKLDDRELSCSDAWLPYKCLETRGQSRSTASWEEWCSGIDGFGGLVMLAASLIA</sequence>
<evidence type="ECO:0000313" key="2">
    <source>
        <dbReference type="Proteomes" id="UP000005426"/>
    </source>
</evidence>
<gene>
    <name evidence="1" type="ORF">TRIATDRAFT_302920</name>
</gene>
<dbReference type="AlphaFoldDB" id="G9PCJ0"/>
<reference evidence="1 2" key="1">
    <citation type="journal article" date="2011" name="Genome Biol.">
        <title>Comparative genome sequence analysis underscores mycoparasitism as the ancestral life style of Trichoderma.</title>
        <authorList>
            <person name="Kubicek C.P."/>
            <person name="Herrera-Estrella A."/>
            <person name="Seidl-Seiboth V."/>
            <person name="Martinez D.A."/>
            <person name="Druzhinina I.S."/>
            <person name="Thon M."/>
            <person name="Zeilinger S."/>
            <person name="Casas-Flores S."/>
            <person name="Horwitz B.A."/>
            <person name="Mukherjee P.K."/>
            <person name="Mukherjee M."/>
            <person name="Kredics L."/>
            <person name="Alcaraz L.D."/>
            <person name="Aerts A."/>
            <person name="Antal Z."/>
            <person name="Atanasova L."/>
            <person name="Cervantes-Badillo M.G."/>
            <person name="Challacombe J."/>
            <person name="Chertkov O."/>
            <person name="McCluskey K."/>
            <person name="Coulpier F."/>
            <person name="Deshpande N."/>
            <person name="von Doehren H."/>
            <person name="Ebbole D.J."/>
            <person name="Esquivel-Naranjo E.U."/>
            <person name="Fekete E."/>
            <person name="Flipphi M."/>
            <person name="Glaser F."/>
            <person name="Gomez-Rodriguez E.Y."/>
            <person name="Gruber S."/>
            <person name="Han C."/>
            <person name="Henrissat B."/>
            <person name="Hermosa R."/>
            <person name="Hernandez-Onate M."/>
            <person name="Karaffa L."/>
            <person name="Kosti I."/>
            <person name="Le Crom S."/>
            <person name="Lindquist E."/>
            <person name="Lucas S."/>
            <person name="Luebeck M."/>
            <person name="Luebeck P.S."/>
            <person name="Margeot A."/>
            <person name="Metz B."/>
            <person name="Misra M."/>
            <person name="Nevalainen H."/>
            <person name="Omann M."/>
            <person name="Packer N."/>
            <person name="Perrone G."/>
            <person name="Uresti-Rivera E.E."/>
            <person name="Salamov A."/>
            <person name="Schmoll M."/>
            <person name="Seiboth B."/>
            <person name="Shapiro H."/>
            <person name="Sukno S."/>
            <person name="Tamayo-Ramos J.A."/>
            <person name="Tisch D."/>
            <person name="Wiest A."/>
            <person name="Wilkinson H.H."/>
            <person name="Zhang M."/>
            <person name="Coutinho P.M."/>
            <person name="Kenerley C.M."/>
            <person name="Monte E."/>
            <person name="Baker S.E."/>
            <person name="Grigoriev I.V."/>
        </authorList>
    </citation>
    <scope>NUCLEOTIDE SEQUENCE [LARGE SCALE GENOMIC DNA]</scope>
    <source>
        <strain evidence="2">ATCC 20476 / IMI 206040</strain>
    </source>
</reference>
<dbReference type="OMA" id="SANWEEW"/>
<organism evidence="1 2">
    <name type="scientific">Hypocrea atroviridis (strain ATCC 20476 / IMI 206040)</name>
    <name type="common">Trichoderma atroviride</name>
    <dbReference type="NCBI Taxonomy" id="452589"/>
    <lineage>
        <taxon>Eukaryota</taxon>
        <taxon>Fungi</taxon>
        <taxon>Dikarya</taxon>
        <taxon>Ascomycota</taxon>
        <taxon>Pezizomycotina</taxon>
        <taxon>Sordariomycetes</taxon>
        <taxon>Hypocreomycetidae</taxon>
        <taxon>Hypocreales</taxon>
        <taxon>Hypocreaceae</taxon>
        <taxon>Trichoderma</taxon>
    </lineage>
</organism>